<proteinExistence type="inferred from homology"/>
<evidence type="ECO:0000313" key="13">
    <source>
        <dbReference type="EMBL" id="EPE24163.1"/>
    </source>
</evidence>
<evidence type="ECO:0000256" key="6">
    <source>
        <dbReference type="ARBA" id="ARBA00022490"/>
    </source>
</evidence>
<evidence type="ECO:0000256" key="9">
    <source>
        <dbReference type="ARBA" id="ARBA00022842"/>
    </source>
</evidence>
<keyword evidence="6" id="KW-0963">Cytoplasm</keyword>
<dbReference type="GO" id="GO:0046872">
    <property type="term" value="F:metal ion binding"/>
    <property type="evidence" value="ECO:0007669"/>
    <property type="project" value="UniProtKB-KW"/>
</dbReference>
<dbReference type="eggNOG" id="KOG2277">
    <property type="taxonomic scope" value="Eukaryota"/>
</dbReference>
<dbReference type="GO" id="GO:0010605">
    <property type="term" value="P:negative regulation of macromolecule metabolic process"/>
    <property type="evidence" value="ECO:0007669"/>
    <property type="project" value="UniProtKB-ARBA"/>
</dbReference>
<evidence type="ECO:0000259" key="11">
    <source>
        <dbReference type="Pfam" id="PF03828"/>
    </source>
</evidence>
<dbReference type="STRING" id="1116229.S3DBX6"/>
<dbReference type="Proteomes" id="UP000016922">
    <property type="component" value="Unassembled WGS sequence"/>
</dbReference>
<evidence type="ECO:0000259" key="12">
    <source>
        <dbReference type="Pfam" id="PF22600"/>
    </source>
</evidence>
<dbReference type="Pfam" id="PF03828">
    <property type="entry name" value="PAP_assoc"/>
    <property type="match status" value="1"/>
</dbReference>
<feature type="compositionally biased region" description="Polar residues" evidence="10">
    <location>
        <begin position="123"/>
        <end position="158"/>
    </location>
</feature>
<dbReference type="GO" id="GO:0031123">
    <property type="term" value="P:RNA 3'-end processing"/>
    <property type="evidence" value="ECO:0007669"/>
    <property type="project" value="TreeGrafter"/>
</dbReference>
<dbReference type="AlphaFoldDB" id="S3DBX6"/>
<evidence type="ECO:0000313" key="14">
    <source>
        <dbReference type="Proteomes" id="UP000016922"/>
    </source>
</evidence>
<dbReference type="EMBL" id="KE145373">
    <property type="protein sequence ID" value="EPE24163.1"/>
    <property type="molecule type" value="Genomic_DNA"/>
</dbReference>
<dbReference type="PANTHER" id="PTHR12271:SF40">
    <property type="entry name" value="POLY(A) RNA POLYMERASE GLD2"/>
    <property type="match status" value="1"/>
</dbReference>
<dbReference type="GO" id="GO:0005737">
    <property type="term" value="C:cytoplasm"/>
    <property type="evidence" value="ECO:0007669"/>
    <property type="project" value="UniProtKB-SubCell"/>
</dbReference>
<feature type="compositionally biased region" description="Polar residues" evidence="10">
    <location>
        <begin position="55"/>
        <end position="114"/>
    </location>
</feature>
<comment type="subcellular location">
    <subcellularLocation>
        <location evidence="3">Cytoplasm</location>
    </subcellularLocation>
</comment>
<feature type="domain" description="PAP-associated" evidence="11">
    <location>
        <begin position="906"/>
        <end position="956"/>
    </location>
</feature>
<accession>S3DBX6</accession>
<dbReference type="GO" id="GO:1990817">
    <property type="term" value="F:poly(A) RNA polymerase activity"/>
    <property type="evidence" value="ECO:0007669"/>
    <property type="project" value="UniProtKB-EC"/>
</dbReference>
<dbReference type="GO" id="GO:0050265">
    <property type="term" value="F:RNA uridylyltransferase activity"/>
    <property type="evidence" value="ECO:0007669"/>
    <property type="project" value="TreeGrafter"/>
</dbReference>
<evidence type="ECO:0000256" key="3">
    <source>
        <dbReference type="ARBA" id="ARBA00004496"/>
    </source>
</evidence>
<dbReference type="SUPFAM" id="SSF81631">
    <property type="entry name" value="PAP/OAS1 substrate-binding domain"/>
    <property type="match status" value="1"/>
</dbReference>
<evidence type="ECO:0000256" key="2">
    <source>
        <dbReference type="ARBA" id="ARBA00001946"/>
    </source>
</evidence>
<dbReference type="OMA" id="VELKCFG"/>
<keyword evidence="8" id="KW-0479">Metal-binding</keyword>
<comment type="cofactor">
    <cofactor evidence="2">
        <name>Mg(2+)</name>
        <dbReference type="ChEBI" id="CHEBI:18420"/>
    </cofactor>
</comment>
<dbReference type="HOGENOM" id="CLU_008947_0_0_1"/>
<sequence>MFPASQDTASPGGGDLESRLRGLILSNAIAAPAASSPEESSHDSRLPPHMRKATVQEQQEYLENINSGAAQANKNSTPRAAQQKNKRPNQAQRRQMSSNLSIPIDNSPSQTSRSPGYGALPVQNHSQWSNQGYGGQNTQKGYQRQNNGQYQSQPSSPRHNNHGPPTPYSPQNSFSQTNSNSQMPQYQQSRPPHGGNHQSPRNQHFQNDSYSSRPSPHGRQLYQPGPYQGHGHGNNFNHNIEETARQSSHLENLLLQSVSLVGMDSDEEAEKETFRAIVEQACRDAISTYERNDEGNAGFDPLSVELQCFGSMKSGFATKSSDVDLALLSPQSAHLPDSADSPIPRILEKALLDMGFGARLLTRTRVPIIKLCQYPTQKLKADLLEEREKWENGFPEDINDTEAQTTIAPVESPPKHGESTLETIVPRPERNSLPPSSPSKIVGSYEEKLASLKQKKSQSLGDYHLSAKRLLRQLGSRDITSVGAPDITEDEARILNDVCKAFFAGLASDILRSSLIKYPSVAALFDPDQTFVRRTLQGSWLQVDGERMASNWGNRPLLEENDRRESDSQAIIIEWGTLQQTHPPNSLDECMKFNRELYLANERLKRISSLQLTCLEQLPHEEPFNYFSRVQRLVDALKGNKRQEMTDAVNAIVVQHYIEGIYNSDIRSALQKLVTDTTSLYLVALQHRVMQLITDYEHALKNGVYENNNRPVIEQYVSFLKTIDISNSSFNVNSVANGISPDIISAVRLLPDPSVTSADKPRDRYKDHLEFPKTDIGIQCDINFSAHLAIHNTLLLRCYSHCDPRVKLMILFVKNWAKLRGINTPYRGSLSSYGYVLMVLHYLVNIAQPFVCPNLQEINRDPPSHLLPAEIEARTTCNGCDVCFWRNEVEIKNLADRKMLNHNHDSVGFLLRGFFEYYAQNGDMTTVRHRGFDWGREVLSLRTRGGILSKQVKGWVGAKTTIETNVVAPPTPSTIKPAASTDETTPQTPKPQPQRLEETKEIRHRYLFAIEDPFELTHNVARTVTHNGIVSIRDEFRRAWRILRNIDKPEQRDGGLLDPIDATGKGGSEVKGSFLELLEILHGPELKQVVV</sequence>
<protein>
    <recommendedName>
        <fullName evidence="5">polynucleotide adenylyltransferase</fullName>
        <ecNumber evidence="5">2.7.7.19</ecNumber>
    </recommendedName>
</protein>
<reference evidence="13 14" key="1">
    <citation type="journal article" date="2013" name="BMC Genomics">
        <title>Genomics-driven discovery of the pneumocandin biosynthetic gene cluster in the fungus Glarea lozoyensis.</title>
        <authorList>
            <person name="Chen L."/>
            <person name="Yue Q."/>
            <person name="Zhang X."/>
            <person name="Xiang M."/>
            <person name="Wang C."/>
            <person name="Li S."/>
            <person name="Che Y."/>
            <person name="Ortiz-Lopez F.J."/>
            <person name="Bills G.F."/>
            <person name="Liu X."/>
            <person name="An Z."/>
        </authorList>
    </citation>
    <scope>NUCLEOTIDE SEQUENCE [LARGE SCALE GENOMIC DNA]</scope>
    <source>
        <strain evidence="14">ATCC 20868 / MF5171</strain>
    </source>
</reference>
<dbReference type="OrthoDB" id="407432at2759"/>
<keyword evidence="7" id="KW-0808">Transferase</keyword>
<dbReference type="PANTHER" id="PTHR12271">
    <property type="entry name" value="POLY A POLYMERASE CID PAP -RELATED"/>
    <property type="match status" value="1"/>
</dbReference>
<dbReference type="KEGG" id="glz:GLAREA_08013"/>
<dbReference type="GeneID" id="19467064"/>
<organism evidence="13 14">
    <name type="scientific">Glarea lozoyensis (strain ATCC 20868 / MF5171)</name>
    <dbReference type="NCBI Taxonomy" id="1116229"/>
    <lineage>
        <taxon>Eukaryota</taxon>
        <taxon>Fungi</taxon>
        <taxon>Dikarya</taxon>
        <taxon>Ascomycota</taxon>
        <taxon>Pezizomycotina</taxon>
        <taxon>Leotiomycetes</taxon>
        <taxon>Helotiales</taxon>
        <taxon>Helotiaceae</taxon>
        <taxon>Glarea</taxon>
    </lineage>
</organism>
<evidence type="ECO:0000256" key="5">
    <source>
        <dbReference type="ARBA" id="ARBA00012388"/>
    </source>
</evidence>
<dbReference type="EC" id="2.7.7.19" evidence="5"/>
<dbReference type="Gene3D" id="1.10.1410.10">
    <property type="match status" value="1"/>
</dbReference>
<feature type="compositionally biased region" description="Low complexity" evidence="10">
    <location>
        <begin position="169"/>
        <end position="182"/>
    </location>
</feature>
<dbReference type="InterPro" id="IPR002058">
    <property type="entry name" value="PAP_assoc"/>
</dbReference>
<dbReference type="InterPro" id="IPR054708">
    <property type="entry name" value="MTPAP-like_central"/>
</dbReference>
<feature type="compositionally biased region" description="Polar residues" evidence="10">
    <location>
        <begin position="183"/>
        <end position="214"/>
    </location>
</feature>
<name>S3DBX6_GLAL2</name>
<evidence type="ECO:0000256" key="8">
    <source>
        <dbReference type="ARBA" id="ARBA00022723"/>
    </source>
</evidence>
<comment type="cofactor">
    <cofactor evidence="1">
        <name>Mn(2+)</name>
        <dbReference type="ChEBI" id="CHEBI:29035"/>
    </cofactor>
</comment>
<comment type="similarity">
    <text evidence="4">Belongs to the DNA polymerase type-B-like family.</text>
</comment>
<evidence type="ECO:0000256" key="7">
    <source>
        <dbReference type="ARBA" id="ARBA00022679"/>
    </source>
</evidence>
<keyword evidence="14" id="KW-1185">Reference proteome</keyword>
<dbReference type="SUPFAM" id="SSF81301">
    <property type="entry name" value="Nucleotidyltransferase"/>
    <property type="match status" value="2"/>
</dbReference>
<feature type="domain" description="Poly(A) RNA polymerase mitochondrial-like central palm" evidence="12">
    <location>
        <begin position="304"/>
        <end position="383"/>
    </location>
</feature>
<evidence type="ECO:0000256" key="4">
    <source>
        <dbReference type="ARBA" id="ARBA00008593"/>
    </source>
</evidence>
<dbReference type="Gene3D" id="3.30.460.10">
    <property type="entry name" value="Beta Polymerase, domain 2"/>
    <property type="match status" value="1"/>
</dbReference>
<dbReference type="InterPro" id="IPR043519">
    <property type="entry name" value="NT_sf"/>
</dbReference>
<dbReference type="Pfam" id="PF22600">
    <property type="entry name" value="MTPAP-like_central"/>
    <property type="match status" value="1"/>
</dbReference>
<dbReference type="RefSeq" id="XP_008088251.1">
    <property type="nucleotide sequence ID" value="XM_008090060.1"/>
</dbReference>
<feature type="region of interest" description="Disordered" evidence="10">
    <location>
        <begin position="967"/>
        <end position="997"/>
    </location>
</feature>
<feature type="region of interest" description="Disordered" evidence="10">
    <location>
        <begin position="31"/>
        <end position="238"/>
    </location>
</feature>
<keyword evidence="9" id="KW-0460">Magnesium</keyword>
<evidence type="ECO:0000256" key="1">
    <source>
        <dbReference type="ARBA" id="ARBA00001936"/>
    </source>
</evidence>
<gene>
    <name evidence="13" type="ORF">GLAREA_08013</name>
</gene>
<evidence type="ECO:0000256" key="10">
    <source>
        <dbReference type="SAM" id="MobiDB-lite"/>
    </source>
</evidence>